<name>A0A085LIY0_9BILA</name>
<evidence type="ECO:0000256" key="1">
    <source>
        <dbReference type="SAM" id="MobiDB-lite"/>
    </source>
</evidence>
<accession>A0A085LIY0</accession>
<feature type="compositionally biased region" description="Pro residues" evidence="1">
    <location>
        <begin position="1"/>
        <end position="11"/>
    </location>
</feature>
<dbReference type="Proteomes" id="UP000030764">
    <property type="component" value="Unassembled WGS sequence"/>
</dbReference>
<evidence type="ECO:0000313" key="2">
    <source>
        <dbReference type="EMBL" id="KFD44926.1"/>
    </source>
</evidence>
<gene>
    <name evidence="2" type="ORF">M513_14197</name>
</gene>
<proteinExistence type="predicted"/>
<evidence type="ECO:0000313" key="3">
    <source>
        <dbReference type="Proteomes" id="UP000030764"/>
    </source>
</evidence>
<dbReference type="EMBL" id="KL364106">
    <property type="protein sequence ID" value="KFD44926.1"/>
    <property type="molecule type" value="Genomic_DNA"/>
</dbReference>
<protein>
    <submittedName>
        <fullName evidence="2">Uncharacterized protein</fullName>
    </submittedName>
</protein>
<sequence length="85" mass="9305">MQFLGVPPPCSPSDKHFGGTPSRSDSDMQFLGVPPPCSRSDMHFGGTPTCDDFGVRFRGTTTCDDFEMEFSVVPPHAMTLTWSCE</sequence>
<reference evidence="2 3" key="1">
    <citation type="journal article" date="2014" name="Nat. Genet.">
        <title>Genome and transcriptome of the porcine whipworm Trichuris suis.</title>
        <authorList>
            <person name="Jex A.R."/>
            <person name="Nejsum P."/>
            <person name="Schwarz E.M."/>
            <person name="Hu L."/>
            <person name="Young N.D."/>
            <person name="Hall R.S."/>
            <person name="Korhonen P.K."/>
            <person name="Liao S."/>
            <person name="Thamsborg S."/>
            <person name="Xia J."/>
            <person name="Xu P."/>
            <person name="Wang S."/>
            <person name="Scheerlinck J.P."/>
            <person name="Hofmann A."/>
            <person name="Sternberg P.W."/>
            <person name="Wang J."/>
            <person name="Gasser R.B."/>
        </authorList>
    </citation>
    <scope>NUCLEOTIDE SEQUENCE [LARGE SCALE GENOMIC DNA]</scope>
    <source>
        <strain evidence="2">DCEP-RM93M</strain>
    </source>
</reference>
<keyword evidence="3" id="KW-1185">Reference proteome</keyword>
<organism evidence="2 3">
    <name type="scientific">Trichuris suis</name>
    <name type="common">pig whipworm</name>
    <dbReference type="NCBI Taxonomy" id="68888"/>
    <lineage>
        <taxon>Eukaryota</taxon>
        <taxon>Metazoa</taxon>
        <taxon>Ecdysozoa</taxon>
        <taxon>Nematoda</taxon>
        <taxon>Enoplea</taxon>
        <taxon>Dorylaimia</taxon>
        <taxon>Trichinellida</taxon>
        <taxon>Trichuridae</taxon>
        <taxon>Trichuris</taxon>
    </lineage>
</organism>
<feature type="region of interest" description="Disordered" evidence="1">
    <location>
        <begin position="1"/>
        <end position="32"/>
    </location>
</feature>
<dbReference type="AlphaFoldDB" id="A0A085LIY0"/>